<dbReference type="SMART" id="SM00342">
    <property type="entry name" value="HTH_ARAC"/>
    <property type="match status" value="1"/>
</dbReference>
<name>A0A1M7DDQ3_9FIRM</name>
<evidence type="ECO:0000256" key="1">
    <source>
        <dbReference type="ARBA" id="ARBA00023015"/>
    </source>
</evidence>
<sequence length="300" mass="34635">MNYSQSIQKTISYIDANLSNKLSLDELADIAGFSKYHFLRIFKHETGSRLSEHIQNRRMAQAAKLLLFTQQNILDIALTYRFESQEAFTRAFKKEYNLPPGRYRKAMSNLIHIKEVPDMGKNNLIPGWIITGTVPSEYSVDFDRDIFYKGTRSVRIKGESDNIDDEDYMTVMQQFKARDYIGKRIRFSAFIKTLNVEKWCGLWMRINSTTANIVKFDNMQNRPIKGTNDWNYYSVVLDIPESGNIINIGVLLNGTGTVWMDHVNFEIVDKNVETTDVDLSSELPEKPVNLSLEESNTDLQ</sequence>
<dbReference type="PANTHER" id="PTHR47504:SF6">
    <property type="entry name" value="ARAC-FAMILY TRANSCRIPTIONAL REGULATOR"/>
    <property type="match status" value="1"/>
</dbReference>
<keyword evidence="3" id="KW-0804">Transcription</keyword>
<feature type="domain" description="HTH araC/xylS-type" evidence="4">
    <location>
        <begin position="8"/>
        <end position="106"/>
    </location>
</feature>
<dbReference type="SUPFAM" id="SSF46689">
    <property type="entry name" value="Homeodomain-like"/>
    <property type="match status" value="2"/>
</dbReference>
<evidence type="ECO:0000256" key="3">
    <source>
        <dbReference type="ARBA" id="ARBA00023163"/>
    </source>
</evidence>
<dbReference type="OrthoDB" id="8365150at2"/>
<dbReference type="Pfam" id="PF12833">
    <property type="entry name" value="HTH_18"/>
    <property type="match status" value="1"/>
</dbReference>
<dbReference type="InterPro" id="IPR050959">
    <property type="entry name" value="MarA-like"/>
</dbReference>
<proteinExistence type="predicted"/>
<keyword evidence="1" id="KW-0805">Transcription regulation</keyword>
<dbReference type="STRING" id="1121322.SAMN02745136_05676"/>
<evidence type="ECO:0000259" key="4">
    <source>
        <dbReference type="PROSITE" id="PS01124"/>
    </source>
</evidence>
<dbReference type="InterPro" id="IPR009057">
    <property type="entry name" value="Homeodomain-like_sf"/>
</dbReference>
<accession>A0A1M7DDQ3</accession>
<organism evidence="5 6">
    <name type="scientific">Anaerocolumna jejuensis DSM 15929</name>
    <dbReference type="NCBI Taxonomy" id="1121322"/>
    <lineage>
        <taxon>Bacteria</taxon>
        <taxon>Bacillati</taxon>
        <taxon>Bacillota</taxon>
        <taxon>Clostridia</taxon>
        <taxon>Lachnospirales</taxon>
        <taxon>Lachnospiraceae</taxon>
        <taxon>Anaerocolumna</taxon>
    </lineage>
</organism>
<dbReference type="PANTHER" id="PTHR47504">
    <property type="entry name" value="RIGHT ORIGIN-BINDING PROTEIN"/>
    <property type="match status" value="1"/>
</dbReference>
<keyword evidence="6" id="KW-1185">Reference proteome</keyword>
<gene>
    <name evidence="5" type="ORF">SAMN02745136_05676</name>
</gene>
<dbReference type="GO" id="GO:0003700">
    <property type="term" value="F:DNA-binding transcription factor activity"/>
    <property type="evidence" value="ECO:0007669"/>
    <property type="project" value="InterPro"/>
</dbReference>
<dbReference type="InterPro" id="IPR018062">
    <property type="entry name" value="HTH_AraC-typ_CS"/>
</dbReference>
<dbReference type="RefSeq" id="WP_073280543.1">
    <property type="nucleotide sequence ID" value="NZ_FRAC01000053.1"/>
</dbReference>
<evidence type="ECO:0000313" key="5">
    <source>
        <dbReference type="EMBL" id="SHL77666.1"/>
    </source>
</evidence>
<keyword evidence="2" id="KW-0238">DNA-binding</keyword>
<dbReference type="PROSITE" id="PS00041">
    <property type="entry name" value="HTH_ARAC_FAMILY_1"/>
    <property type="match status" value="1"/>
</dbReference>
<dbReference type="InterPro" id="IPR018060">
    <property type="entry name" value="HTH_AraC"/>
</dbReference>
<evidence type="ECO:0000256" key="2">
    <source>
        <dbReference type="ARBA" id="ARBA00023125"/>
    </source>
</evidence>
<dbReference type="Gene3D" id="1.10.10.60">
    <property type="entry name" value="Homeodomain-like"/>
    <property type="match status" value="2"/>
</dbReference>
<dbReference type="AlphaFoldDB" id="A0A1M7DDQ3"/>
<dbReference type="Proteomes" id="UP000184386">
    <property type="component" value="Unassembled WGS sequence"/>
</dbReference>
<dbReference type="GO" id="GO:0043565">
    <property type="term" value="F:sequence-specific DNA binding"/>
    <property type="evidence" value="ECO:0007669"/>
    <property type="project" value="InterPro"/>
</dbReference>
<reference evidence="5 6" key="1">
    <citation type="submission" date="2016-11" db="EMBL/GenBank/DDBJ databases">
        <authorList>
            <person name="Jaros S."/>
            <person name="Januszkiewicz K."/>
            <person name="Wedrychowicz H."/>
        </authorList>
    </citation>
    <scope>NUCLEOTIDE SEQUENCE [LARGE SCALE GENOMIC DNA]</scope>
    <source>
        <strain evidence="5 6">DSM 15929</strain>
    </source>
</reference>
<evidence type="ECO:0000313" key="6">
    <source>
        <dbReference type="Proteomes" id="UP000184386"/>
    </source>
</evidence>
<dbReference type="Gene3D" id="2.60.120.260">
    <property type="entry name" value="Galactose-binding domain-like"/>
    <property type="match status" value="1"/>
</dbReference>
<dbReference type="PROSITE" id="PS01124">
    <property type="entry name" value="HTH_ARAC_FAMILY_2"/>
    <property type="match status" value="1"/>
</dbReference>
<protein>
    <submittedName>
        <fullName evidence="5">Transcriptional regulator, AraC family</fullName>
    </submittedName>
</protein>
<dbReference type="EMBL" id="FRAC01000053">
    <property type="protein sequence ID" value="SHL77666.1"/>
    <property type="molecule type" value="Genomic_DNA"/>
</dbReference>